<protein>
    <submittedName>
        <fullName evidence="2">Thiosulfate oxidation carrier protein SoxY</fullName>
    </submittedName>
</protein>
<reference evidence="2" key="1">
    <citation type="journal article" date="2021" name="ISME J.">
        <title>Genomic evolution of the class Acidithiobacillia: deep-branching Proteobacteria living in extreme acidic conditions.</title>
        <authorList>
            <person name="Moya-Beltran A."/>
            <person name="Beard S."/>
            <person name="Rojas-Villalobos C."/>
            <person name="Issotta F."/>
            <person name="Gallardo Y."/>
            <person name="Ulloa R."/>
            <person name="Giaveno A."/>
            <person name="Degli Esposti M."/>
            <person name="Johnson D.B."/>
            <person name="Quatrini R."/>
        </authorList>
    </citation>
    <scope>NUCLEOTIDE SEQUENCE</scope>
    <source>
        <strain evidence="2">VAN18-1</strain>
    </source>
</reference>
<dbReference type="GO" id="GO:0005506">
    <property type="term" value="F:iron ion binding"/>
    <property type="evidence" value="ECO:0007669"/>
    <property type="project" value="InterPro"/>
</dbReference>
<dbReference type="RefSeq" id="WP_215872182.1">
    <property type="nucleotide sequence ID" value="NZ_JAAXYO010000036.1"/>
</dbReference>
<dbReference type="SUPFAM" id="SSF49367">
    <property type="entry name" value="Superoxide reductase-like"/>
    <property type="match status" value="1"/>
</dbReference>
<keyword evidence="3" id="KW-1185">Reference proteome</keyword>
<organism evidence="2 3">
    <name type="scientific">Igneacidithiobacillus copahuensis</name>
    <dbReference type="NCBI Taxonomy" id="2724909"/>
    <lineage>
        <taxon>Bacteria</taxon>
        <taxon>Pseudomonadati</taxon>
        <taxon>Pseudomonadota</taxon>
        <taxon>Acidithiobacillia</taxon>
        <taxon>Acidithiobacillales</taxon>
        <taxon>Acidithiobacillaceae</taxon>
        <taxon>Igneacidithiobacillus</taxon>
    </lineage>
</organism>
<feature type="domain" description="Ig-like SoxY" evidence="1">
    <location>
        <begin position="51"/>
        <end position="157"/>
    </location>
</feature>
<dbReference type="EMBL" id="JAAXYO010000036">
    <property type="protein sequence ID" value="MBU2787149.1"/>
    <property type="molecule type" value="Genomic_DNA"/>
</dbReference>
<dbReference type="Gene3D" id="2.60.40.2470">
    <property type="entry name" value="SoxY domain"/>
    <property type="match status" value="1"/>
</dbReference>
<dbReference type="InterPro" id="IPR036073">
    <property type="entry name" value="Desulfoferrodoxin_Fe-bd_dom_sf"/>
</dbReference>
<dbReference type="AlphaFoldDB" id="A0AAE2YN71"/>
<evidence type="ECO:0000313" key="2">
    <source>
        <dbReference type="EMBL" id="MBU2787149.1"/>
    </source>
</evidence>
<evidence type="ECO:0000313" key="3">
    <source>
        <dbReference type="Proteomes" id="UP001197378"/>
    </source>
</evidence>
<name>A0AAE2YN71_9PROT</name>
<accession>A0AAE2YN71</accession>
<proteinExistence type="predicted"/>
<dbReference type="InterPro" id="IPR038162">
    <property type="entry name" value="SoxY_sf"/>
</dbReference>
<dbReference type="InterPro" id="IPR032711">
    <property type="entry name" value="SoxY"/>
</dbReference>
<sequence length="165" mass="17855">MHKRDFLRLSALGTSLALGASLIGTRIARAANAEGWPAQSFAASSVDQVLQDLFQMRTLTESDRVHVLVGKEVDDALSVPVSVSVNHPMTDDDYIARIYVLVDHNPTPLASIFHCSPANGKAACYQRVKVLHDSPLRVIAQSNRGDIFAAKPAWVHVVKSKGAAE</sequence>
<evidence type="ECO:0000259" key="1">
    <source>
        <dbReference type="Pfam" id="PF13501"/>
    </source>
</evidence>
<dbReference type="GO" id="GO:0016491">
    <property type="term" value="F:oxidoreductase activity"/>
    <property type="evidence" value="ECO:0007669"/>
    <property type="project" value="InterPro"/>
</dbReference>
<comment type="caution">
    <text evidence="2">The sequence shown here is derived from an EMBL/GenBank/DDBJ whole genome shotgun (WGS) entry which is preliminary data.</text>
</comment>
<dbReference type="Proteomes" id="UP001197378">
    <property type="component" value="Unassembled WGS sequence"/>
</dbReference>
<dbReference type="Pfam" id="PF13501">
    <property type="entry name" value="SoxY"/>
    <property type="match status" value="1"/>
</dbReference>
<gene>
    <name evidence="2" type="ORF">HFQ13_02800</name>
</gene>